<sequence length="121" mass="13471">MSERLVPAAKYLTYTEAIGLYNALTLVGVMALVKTCGPPSLPFGDGLYYQLQLQKKDLAAAQPVLEEFSQKQAQIKNEAQTCPRCGSVYVWPEGKLPWWKKVIYAGTTVYKCQDCGHSFFA</sequence>
<gene>
    <name evidence="1" type="ORF">EFB08_04640</name>
</gene>
<keyword evidence="2" id="KW-1185">Reference proteome</keyword>
<reference evidence="1 2" key="1">
    <citation type="submission" date="2018-11" db="EMBL/GenBank/DDBJ databases">
        <title>Rufibacter latericius sp. nov., isolated from water in Baiyang Lake.</title>
        <authorList>
            <person name="Yang Y."/>
        </authorList>
    </citation>
    <scope>NUCLEOTIDE SEQUENCE [LARGE SCALE GENOMIC DNA]</scope>
    <source>
        <strain evidence="1 2">R-22-1c-1</strain>
    </source>
</reference>
<evidence type="ECO:0000313" key="2">
    <source>
        <dbReference type="Proteomes" id="UP000272117"/>
    </source>
</evidence>
<dbReference type="RefSeq" id="WP_123125762.1">
    <property type="nucleotide sequence ID" value="NZ_RJJD01000002.1"/>
</dbReference>
<evidence type="ECO:0008006" key="3">
    <source>
        <dbReference type="Google" id="ProtNLM"/>
    </source>
</evidence>
<organism evidence="1 2">
    <name type="scientific">Rufibacter latericius</name>
    <dbReference type="NCBI Taxonomy" id="2487040"/>
    <lineage>
        <taxon>Bacteria</taxon>
        <taxon>Pseudomonadati</taxon>
        <taxon>Bacteroidota</taxon>
        <taxon>Cytophagia</taxon>
        <taxon>Cytophagales</taxon>
        <taxon>Hymenobacteraceae</taxon>
        <taxon>Rufibacter</taxon>
    </lineage>
</organism>
<dbReference type="AlphaFoldDB" id="A0A3M9MZH7"/>
<protein>
    <recommendedName>
        <fullName evidence="3">DUF2007 domain-containing protein</fullName>
    </recommendedName>
</protein>
<dbReference type="OrthoDB" id="894008at2"/>
<comment type="caution">
    <text evidence="1">The sequence shown here is derived from an EMBL/GenBank/DDBJ whole genome shotgun (WGS) entry which is preliminary data.</text>
</comment>
<dbReference type="Proteomes" id="UP000272117">
    <property type="component" value="Unassembled WGS sequence"/>
</dbReference>
<dbReference type="EMBL" id="RJJD01000002">
    <property type="protein sequence ID" value="RNI30545.1"/>
    <property type="molecule type" value="Genomic_DNA"/>
</dbReference>
<accession>A0A3M9MZH7</accession>
<name>A0A3M9MZH7_9BACT</name>
<proteinExistence type="predicted"/>
<evidence type="ECO:0000313" key="1">
    <source>
        <dbReference type="EMBL" id="RNI30545.1"/>
    </source>
</evidence>